<name>A0A2T4UT29_9MICO</name>
<comment type="caution">
    <text evidence="1">The sequence shown here is derived from an EMBL/GenBank/DDBJ whole genome shotgun (WGS) entry which is preliminary data.</text>
</comment>
<sequence length="267" mass="27779">MTRSRLILLDIDGTLMDGGVVAPSAAEAVAGARRNGHLVLLATGRSRPEIPQKVLALGFDGVVSAAGGFVELDGELVSRSTMPADAVREIVDFFEAHRIEYTLQAHDAVFTSGGLAARVAELHARRGETVEPVVETPRGPVPTEGIAKATFFGDHDDTFAVVRDGLGERFHVVTGTIPYLGHAGGEVSLPGVDKGAALVALAERLGRAVEDTVAIGDSSNDVEMITAAGLGIAMGNATDDVLAIADDVTTSVHEDGVRTAFLRHGLI</sequence>
<protein>
    <submittedName>
        <fullName evidence="1">Cof-type HAD-IIB family hydrolase</fullName>
    </submittedName>
</protein>
<dbReference type="AlphaFoldDB" id="A0A2T4UT29"/>
<dbReference type="SUPFAM" id="SSF56784">
    <property type="entry name" value="HAD-like"/>
    <property type="match status" value="1"/>
</dbReference>
<dbReference type="GO" id="GO:0000287">
    <property type="term" value="F:magnesium ion binding"/>
    <property type="evidence" value="ECO:0007669"/>
    <property type="project" value="TreeGrafter"/>
</dbReference>
<dbReference type="Pfam" id="PF08282">
    <property type="entry name" value="Hydrolase_3"/>
    <property type="match status" value="1"/>
</dbReference>
<evidence type="ECO:0000313" key="2">
    <source>
        <dbReference type="Proteomes" id="UP000241085"/>
    </source>
</evidence>
<dbReference type="EMBL" id="PZPL01000001">
    <property type="protein sequence ID" value="PTL72692.1"/>
    <property type="molecule type" value="Genomic_DNA"/>
</dbReference>
<dbReference type="Gene3D" id="3.30.1240.10">
    <property type="match status" value="1"/>
</dbReference>
<organism evidence="1 2">
    <name type="scientific">Rathayibacter caricis DSM 15933</name>
    <dbReference type="NCBI Taxonomy" id="1328867"/>
    <lineage>
        <taxon>Bacteria</taxon>
        <taxon>Bacillati</taxon>
        <taxon>Actinomycetota</taxon>
        <taxon>Actinomycetes</taxon>
        <taxon>Micrococcales</taxon>
        <taxon>Microbacteriaceae</taxon>
        <taxon>Rathayibacter</taxon>
    </lineage>
</organism>
<dbReference type="GO" id="GO:0005829">
    <property type="term" value="C:cytosol"/>
    <property type="evidence" value="ECO:0007669"/>
    <property type="project" value="TreeGrafter"/>
</dbReference>
<dbReference type="InterPro" id="IPR023214">
    <property type="entry name" value="HAD_sf"/>
</dbReference>
<dbReference type="InterPro" id="IPR000150">
    <property type="entry name" value="Cof"/>
</dbReference>
<dbReference type="InterPro" id="IPR036412">
    <property type="entry name" value="HAD-like_sf"/>
</dbReference>
<dbReference type="RefSeq" id="WP_107574358.1">
    <property type="nucleotide sequence ID" value="NZ_PZPL01000001.1"/>
</dbReference>
<dbReference type="PROSITE" id="PS01229">
    <property type="entry name" value="COF_2"/>
    <property type="match status" value="1"/>
</dbReference>
<dbReference type="NCBIfam" id="TIGR00099">
    <property type="entry name" value="Cof-subfamily"/>
    <property type="match status" value="1"/>
</dbReference>
<proteinExistence type="predicted"/>
<dbReference type="PANTHER" id="PTHR10000:SF25">
    <property type="entry name" value="PHOSPHATASE YKRA-RELATED"/>
    <property type="match status" value="1"/>
</dbReference>
<accession>A0A2T4UT29</accession>
<dbReference type="Proteomes" id="UP000241085">
    <property type="component" value="Unassembled WGS sequence"/>
</dbReference>
<dbReference type="GO" id="GO:0016791">
    <property type="term" value="F:phosphatase activity"/>
    <property type="evidence" value="ECO:0007669"/>
    <property type="project" value="TreeGrafter"/>
</dbReference>
<evidence type="ECO:0000313" key="1">
    <source>
        <dbReference type="EMBL" id="PTL72692.1"/>
    </source>
</evidence>
<gene>
    <name evidence="1" type="ORF">C1I63_07425</name>
</gene>
<reference evidence="1 2" key="1">
    <citation type="submission" date="2018-03" db="EMBL/GenBank/DDBJ databases">
        <title>Bacteriophage NCPPB3778 and a type I-E CRISPR drive the evolution of the US Biological Select Agent, Rathayibacter toxicus.</title>
        <authorList>
            <person name="Davis E.W.II."/>
            <person name="Tabima J.F."/>
            <person name="Weisberg A.J."/>
            <person name="Dantas Lopes L."/>
            <person name="Wiseman M.S."/>
            <person name="Wiseman M.S."/>
            <person name="Pupko T."/>
            <person name="Belcher M.S."/>
            <person name="Sechler A.J."/>
            <person name="Tancos M.A."/>
            <person name="Schroeder B.K."/>
            <person name="Murray T.D."/>
            <person name="Luster D.G."/>
            <person name="Schneider W.L."/>
            <person name="Rogers E."/>
            <person name="Andreote F.D."/>
            <person name="Grunwald N.J."/>
            <person name="Putnam M.L."/>
            <person name="Chang J.H."/>
        </authorList>
    </citation>
    <scope>NUCLEOTIDE SEQUENCE [LARGE SCALE GENOMIC DNA]</scope>
    <source>
        <strain evidence="1 2">DSM 15933</strain>
    </source>
</reference>
<keyword evidence="2" id="KW-1185">Reference proteome</keyword>
<dbReference type="Gene3D" id="3.40.50.1000">
    <property type="entry name" value="HAD superfamily/HAD-like"/>
    <property type="match status" value="1"/>
</dbReference>
<keyword evidence="1" id="KW-0378">Hydrolase</keyword>
<dbReference type="PANTHER" id="PTHR10000">
    <property type="entry name" value="PHOSPHOSERINE PHOSPHATASE"/>
    <property type="match status" value="1"/>
</dbReference>